<evidence type="ECO:0000259" key="20">
    <source>
        <dbReference type="Pfam" id="PF08029"/>
    </source>
</evidence>
<comment type="activity regulation">
    <text evidence="18">Feedback inhibited by histidine.</text>
</comment>
<protein>
    <recommendedName>
        <fullName evidence="7 18">ATP phosphoribosyltransferase</fullName>
        <shortName evidence="18">ATP-PRT</shortName>
        <shortName evidence="18">ATP-PRTase</shortName>
        <ecNumber evidence="6 18">2.4.2.17</ecNumber>
    </recommendedName>
</protein>
<evidence type="ECO:0000313" key="22">
    <source>
        <dbReference type="Proteomes" id="UP000002710"/>
    </source>
</evidence>
<evidence type="ECO:0000256" key="7">
    <source>
        <dbReference type="ARBA" id="ARBA00020998"/>
    </source>
</evidence>
<keyword evidence="8 18" id="KW-0963">Cytoplasm</keyword>
<evidence type="ECO:0000259" key="19">
    <source>
        <dbReference type="Pfam" id="PF01634"/>
    </source>
</evidence>
<evidence type="ECO:0000256" key="16">
    <source>
        <dbReference type="ARBA" id="ARBA00023102"/>
    </source>
</evidence>
<evidence type="ECO:0000256" key="17">
    <source>
        <dbReference type="ARBA" id="ARBA00024861"/>
    </source>
</evidence>
<dbReference type="GO" id="GO:0003879">
    <property type="term" value="F:ATP phosphoribosyltransferase activity"/>
    <property type="evidence" value="ECO:0007669"/>
    <property type="project" value="UniProtKB-UniRule"/>
</dbReference>
<keyword evidence="11 18" id="KW-0808">Transferase</keyword>
<keyword evidence="15 18" id="KW-0460">Magnesium</keyword>
<dbReference type="PANTHER" id="PTHR21403">
    <property type="entry name" value="ATP PHOSPHORIBOSYLTRANSFERASE ATP-PRTASE"/>
    <property type="match status" value="1"/>
</dbReference>
<comment type="subcellular location">
    <subcellularLocation>
        <location evidence="3 18">Cytoplasm</location>
    </subcellularLocation>
</comment>
<organism evidence="21 22">
    <name type="scientific">Oleidesulfovibrio alaskensis (strain ATCC BAA-1058 / DSM 17464 / G20)</name>
    <name type="common">Desulfovibrio alaskensis</name>
    <dbReference type="NCBI Taxonomy" id="207559"/>
    <lineage>
        <taxon>Bacteria</taxon>
        <taxon>Pseudomonadati</taxon>
        <taxon>Thermodesulfobacteriota</taxon>
        <taxon>Desulfovibrionia</taxon>
        <taxon>Desulfovibrionales</taxon>
        <taxon>Desulfovibrionaceae</taxon>
        <taxon>Oleidesulfovibrio</taxon>
    </lineage>
</organism>
<dbReference type="InterPro" id="IPR001348">
    <property type="entry name" value="ATP_PRibTrfase_HisG"/>
</dbReference>
<evidence type="ECO:0000256" key="3">
    <source>
        <dbReference type="ARBA" id="ARBA00004496"/>
    </source>
</evidence>
<dbReference type="eggNOG" id="COG0040">
    <property type="taxonomic scope" value="Bacteria"/>
</dbReference>
<feature type="domain" description="ATP phosphoribosyltransferase catalytic" evidence="19">
    <location>
        <begin position="54"/>
        <end position="214"/>
    </location>
</feature>
<dbReference type="RefSeq" id="WP_011369248.1">
    <property type="nucleotide sequence ID" value="NC_007519.1"/>
</dbReference>
<evidence type="ECO:0000256" key="2">
    <source>
        <dbReference type="ARBA" id="ARBA00001946"/>
    </source>
</evidence>
<evidence type="ECO:0000256" key="11">
    <source>
        <dbReference type="ARBA" id="ARBA00022679"/>
    </source>
</evidence>
<dbReference type="FunFam" id="3.30.70.120:FF:000002">
    <property type="entry name" value="ATP phosphoribosyltransferase"/>
    <property type="match status" value="1"/>
</dbReference>
<evidence type="ECO:0000256" key="13">
    <source>
        <dbReference type="ARBA" id="ARBA00022741"/>
    </source>
</evidence>
<keyword evidence="13 18" id="KW-0547">Nucleotide-binding</keyword>
<dbReference type="PROSITE" id="PS01316">
    <property type="entry name" value="ATP_P_PHORIBOSYLTR"/>
    <property type="match status" value="1"/>
</dbReference>
<dbReference type="GO" id="GO:0000287">
    <property type="term" value="F:magnesium ion binding"/>
    <property type="evidence" value="ECO:0007669"/>
    <property type="project" value="UniProtKB-UniRule"/>
</dbReference>
<dbReference type="HAMAP" id="MF_00079">
    <property type="entry name" value="HisG_Long"/>
    <property type="match status" value="1"/>
</dbReference>
<dbReference type="HOGENOM" id="CLU_038115_1_1_7"/>
<dbReference type="NCBIfam" id="TIGR00070">
    <property type="entry name" value="hisG"/>
    <property type="match status" value="1"/>
</dbReference>
<dbReference type="InterPro" id="IPR013115">
    <property type="entry name" value="HisG_C"/>
</dbReference>
<dbReference type="Gene3D" id="3.30.70.120">
    <property type="match status" value="1"/>
</dbReference>
<dbReference type="STRING" id="207559.Dde_3566"/>
<keyword evidence="16 18" id="KW-0368">Histidine biosynthesis</keyword>
<evidence type="ECO:0000256" key="8">
    <source>
        <dbReference type="ARBA" id="ARBA00022490"/>
    </source>
</evidence>
<evidence type="ECO:0000256" key="4">
    <source>
        <dbReference type="ARBA" id="ARBA00004667"/>
    </source>
</evidence>
<evidence type="ECO:0000313" key="21">
    <source>
        <dbReference type="EMBL" id="ABB40359.1"/>
    </source>
</evidence>
<name>Q30VD7_OLEA2</name>
<evidence type="ECO:0000256" key="9">
    <source>
        <dbReference type="ARBA" id="ARBA00022605"/>
    </source>
</evidence>
<evidence type="ECO:0000256" key="15">
    <source>
        <dbReference type="ARBA" id="ARBA00022842"/>
    </source>
</evidence>
<dbReference type="UniPathway" id="UPA00031">
    <property type="reaction ID" value="UER00006"/>
</dbReference>
<dbReference type="GO" id="GO:0005737">
    <property type="term" value="C:cytoplasm"/>
    <property type="evidence" value="ECO:0007669"/>
    <property type="project" value="UniProtKB-SubCell"/>
</dbReference>
<dbReference type="Proteomes" id="UP000002710">
    <property type="component" value="Chromosome"/>
</dbReference>
<evidence type="ECO:0000256" key="14">
    <source>
        <dbReference type="ARBA" id="ARBA00022840"/>
    </source>
</evidence>
<evidence type="ECO:0000256" key="12">
    <source>
        <dbReference type="ARBA" id="ARBA00022723"/>
    </source>
</evidence>
<dbReference type="EMBL" id="CP000112">
    <property type="protein sequence ID" value="ABB40359.1"/>
    <property type="molecule type" value="Genomic_DNA"/>
</dbReference>
<evidence type="ECO:0000256" key="10">
    <source>
        <dbReference type="ARBA" id="ARBA00022676"/>
    </source>
</evidence>
<dbReference type="GO" id="GO:0005524">
    <property type="term" value="F:ATP binding"/>
    <property type="evidence" value="ECO:0007669"/>
    <property type="project" value="UniProtKB-KW"/>
</dbReference>
<dbReference type="Pfam" id="PF08029">
    <property type="entry name" value="HisG_C"/>
    <property type="match status" value="1"/>
</dbReference>
<reference evidence="21 22" key="1">
    <citation type="journal article" date="2011" name="J. Bacteriol.">
        <title>Complete genome sequence and updated annotation of Desulfovibrio alaskensis G20.</title>
        <authorList>
            <person name="Hauser L.J."/>
            <person name="Land M.L."/>
            <person name="Brown S.D."/>
            <person name="Larimer F."/>
            <person name="Keller K.L."/>
            <person name="Rapp-Giles B.J."/>
            <person name="Price M.N."/>
            <person name="Lin M."/>
            <person name="Bruce D.C."/>
            <person name="Detter J.C."/>
            <person name="Tapia R."/>
            <person name="Han C.S."/>
            <person name="Goodwin L.A."/>
            <person name="Cheng J.F."/>
            <person name="Pitluck S."/>
            <person name="Copeland A."/>
            <person name="Lucas S."/>
            <person name="Nolan M."/>
            <person name="Lapidus A.L."/>
            <person name="Palumbo A.V."/>
            <person name="Wall J.D."/>
        </authorList>
    </citation>
    <scope>NUCLEOTIDE SEQUENCE [LARGE SCALE GENOMIC DNA]</scope>
    <source>
        <strain evidence="22">ATCC BAA 1058 / DSM 17464 / G20</strain>
    </source>
</reference>
<evidence type="ECO:0000256" key="18">
    <source>
        <dbReference type="HAMAP-Rule" id="MF_00079"/>
    </source>
</evidence>
<comment type="function">
    <text evidence="17 18">Catalyzes the condensation of ATP and 5-phosphoribose 1-diphosphate to form N'-(5'-phosphoribosyl)-ATP (PR-ATP). Has a crucial role in the pathway because the rate of histidine biosynthesis seems to be controlled primarily by regulation of HisG enzymatic activity.</text>
</comment>
<comment type="similarity">
    <text evidence="5 18">Belongs to the ATP phosphoribosyltransferase family. Long subfamily.</text>
</comment>
<dbReference type="GO" id="GO:0000105">
    <property type="term" value="P:L-histidine biosynthetic process"/>
    <property type="evidence" value="ECO:0007669"/>
    <property type="project" value="UniProtKB-UniRule"/>
</dbReference>
<keyword evidence="10 18" id="KW-0328">Glycosyltransferase</keyword>
<dbReference type="EC" id="2.4.2.17" evidence="6 18"/>
<dbReference type="InterPro" id="IPR015867">
    <property type="entry name" value="N-reg_PII/ATP_PRibTrfase_C"/>
</dbReference>
<dbReference type="SUPFAM" id="SSF54913">
    <property type="entry name" value="GlnB-like"/>
    <property type="match status" value="1"/>
</dbReference>
<dbReference type="NCBIfam" id="TIGR03455">
    <property type="entry name" value="HisG_C-term"/>
    <property type="match status" value="1"/>
</dbReference>
<dbReference type="Pfam" id="PF01634">
    <property type="entry name" value="HisG"/>
    <property type="match status" value="1"/>
</dbReference>
<keyword evidence="9 18" id="KW-0028">Amino-acid biosynthesis</keyword>
<evidence type="ECO:0000256" key="1">
    <source>
        <dbReference type="ARBA" id="ARBA00000915"/>
    </source>
</evidence>
<dbReference type="PANTHER" id="PTHR21403:SF10">
    <property type="entry name" value="ATP PHOSPHORIBOSYLTRANSFERASE"/>
    <property type="match status" value="1"/>
</dbReference>
<comment type="pathway">
    <text evidence="4 18">Amino-acid biosynthesis; L-histidine biosynthesis; L-histidine from 5-phospho-alpha-D-ribose 1-diphosphate: step 1/9.</text>
</comment>
<dbReference type="AlphaFoldDB" id="Q30VD7"/>
<comment type="cofactor">
    <cofactor evidence="2 18">
        <name>Mg(2+)</name>
        <dbReference type="ChEBI" id="CHEBI:18420"/>
    </cofactor>
</comment>
<dbReference type="InterPro" id="IPR011322">
    <property type="entry name" value="N-reg_PII-like_a/b"/>
</dbReference>
<gene>
    <name evidence="18" type="primary">hisG</name>
    <name evidence="21" type="ordered locus">Dde_3566</name>
</gene>
<sequence>MSADTHIIKLGLPKGSLEQSTINLFAKSGWKIRQHHRNYFPEINDPEITARLCRVQEIPGYIEEGILDVGLTGKDWLLEQGSDVVVVSDLVYSKTSNRPASWVLAVAGDAPYQRPEDLAGKRIATELLGVTRRYFEDAGIPVNVFYSWGATEAKVVEGLADAIVEVTETGTTIKAHGLRVIAEVLLTNTVLIANRQAWEDPAKRQKIEQLDLLLQGALRAESLVGLKMNVPTGKLDAVLDKLPSLNSPTVASLRDGKWVAVEIVVDEGVVRDLIPELKDAGAEGIIEYALNKVI</sequence>
<evidence type="ECO:0000256" key="5">
    <source>
        <dbReference type="ARBA" id="ARBA00007955"/>
    </source>
</evidence>
<keyword evidence="12 18" id="KW-0479">Metal-binding</keyword>
<accession>Q30VD7</accession>
<dbReference type="KEGG" id="dde:Dde_3566"/>
<dbReference type="Gene3D" id="3.40.190.10">
    <property type="entry name" value="Periplasmic binding protein-like II"/>
    <property type="match status" value="2"/>
</dbReference>
<dbReference type="InterPro" id="IPR013820">
    <property type="entry name" value="ATP_PRibTrfase_cat"/>
</dbReference>
<keyword evidence="14 18" id="KW-0067">ATP-binding</keyword>
<comment type="catalytic activity">
    <reaction evidence="1 18">
        <text>1-(5-phospho-beta-D-ribosyl)-ATP + diphosphate = 5-phospho-alpha-D-ribose 1-diphosphate + ATP</text>
        <dbReference type="Rhea" id="RHEA:18473"/>
        <dbReference type="ChEBI" id="CHEBI:30616"/>
        <dbReference type="ChEBI" id="CHEBI:33019"/>
        <dbReference type="ChEBI" id="CHEBI:58017"/>
        <dbReference type="ChEBI" id="CHEBI:73183"/>
        <dbReference type="EC" id="2.4.2.17"/>
    </reaction>
</comment>
<proteinExistence type="inferred from homology"/>
<keyword evidence="22" id="KW-1185">Reference proteome</keyword>
<feature type="domain" description="Histidine biosynthesis HisG C-terminal" evidence="20">
    <location>
        <begin position="220"/>
        <end position="292"/>
    </location>
</feature>
<evidence type="ECO:0000256" key="6">
    <source>
        <dbReference type="ARBA" id="ARBA00011946"/>
    </source>
</evidence>
<dbReference type="InterPro" id="IPR018198">
    <property type="entry name" value="ATP_PRibTrfase_CS"/>
</dbReference>
<dbReference type="SUPFAM" id="SSF53850">
    <property type="entry name" value="Periplasmic binding protein-like II"/>
    <property type="match status" value="1"/>
</dbReference>
<dbReference type="InterPro" id="IPR020621">
    <property type="entry name" value="ATP-PRT_HisG_long"/>
</dbReference>